<protein>
    <submittedName>
        <fullName evidence="2">Protein FAM184B</fullName>
    </submittedName>
</protein>
<evidence type="ECO:0000256" key="1">
    <source>
        <dbReference type="SAM" id="MobiDB-lite"/>
    </source>
</evidence>
<sequence>MASAVNSKIHAPGTGPGSKADAHGGACWRMDCDPEMHVKMCKKIAQLTKLCSLQHTKQKDLPRIFDIILRNSVVPRLLRQDGCQIFLKRCGPARES</sequence>
<name>S7PVV5_MYOBR</name>
<gene>
    <name evidence="2" type="ORF">D623_10024392</name>
</gene>
<dbReference type="Proteomes" id="UP000052978">
    <property type="component" value="Unassembled WGS sequence"/>
</dbReference>
<evidence type="ECO:0000313" key="3">
    <source>
        <dbReference type="Proteomes" id="UP000052978"/>
    </source>
</evidence>
<proteinExistence type="predicted"/>
<dbReference type="EMBL" id="KE164104">
    <property type="protein sequence ID" value="EPQ15083.1"/>
    <property type="molecule type" value="Genomic_DNA"/>
</dbReference>
<feature type="region of interest" description="Disordered" evidence="1">
    <location>
        <begin position="1"/>
        <end position="23"/>
    </location>
</feature>
<accession>S7PVV5</accession>
<evidence type="ECO:0000313" key="2">
    <source>
        <dbReference type="EMBL" id="EPQ15083.1"/>
    </source>
</evidence>
<dbReference type="AlphaFoldDB" id="S7PVV5"/>
<organism evidence="2 3">
    <name type="scientific">Myotis brandtii</name>
    <name type="common">Brandt's bat</name>
    <dbReference type="NCBI Taxonomy" id="109478"/>
    <lineage>
        <taxon>Eukaryota</taxon>
        <taxon>Metazoa</taxon>
        <taxon>Chordata</taxon>
        <taxon>Craniata</taxon>
        <taxon>Vertebrata</taxon>
        <taxon>Euteleostomi</taxon>
        <taxon>Mammalia</taxon>
        <taxon>Eutheria</taxon>
        <taxon>Laurasiatheria</taxon>
        <taxon>Chiroptera</taxon>
        <taxon>Yangochiroptera</taxon>
        <taxon>Vespertilionidae</taxon>
        <taxon>Myotis</taxon>
    </lineage>
</organism>
<reference evidence="2 3" key="1">
    <citation type="journal article" date="2013" name="Nat. Commun.">
        <title>Genome analysis reveals insights into physiology and longevity of the Brandt's bat Myotis brandtii.</title>
        <authorList>
            <person name="Seim I."/>
            <person name="Fang X."/>
            <person name="Xiong Z."/>
            <person name="Lobanov A.V."/>
            <person name="Huang Z."/>
            <person name="Ma S."/>
            <person name="Feng Y."/>
            <person name="Turanov A.A."/>
            <person name="Zhu Y."/>
            <person name="Lenz T.L."/>
            <person name="Gerashchenko M.V."/>
            <person name="Fan D."/>
            <person name="Hee Yim S."/>
            <person name="Yao X."/>
            <person name="Jordan D."/>
            <person name="Xiong Y."/>
            <person name="Ma Y."/>
            <person name="Lyapunov A.N."/>
            <person name="Chen G."/>
            <person name="Kulakova O.I."/>
            <person name="Sun Y."/>
            <person name="Lee S.G."/>
            <person name="Bronson R.T."/>
            <person name="Moskalev A.A."/>
            <person name="Sunyaev S.R."/>
            <person name="Zhang G."/>
            <person name="Krogh A."/>
            <person name="Wang J."/>
            <person name="Gladyshev V.N."/>
        </authorList>
    </citation>
    <scope>NUCLEOTIDE SEQUENCE [LARGE SCALE GENOMIC DNA]</scope>
</reference>
<keyword evidence="3" id="KW-1185">Reference proteome</keyword>